<dbReference type="InterPro" id="IPR001394">
    <property type="entry name" value="Peptidase_C19_UCH"/>
</dbReference>
<dbReference type="CDD" id="cd02674">
    <property type="entry name" value="Peptidase_C19R"/>
    <property type="match status" value="1"/>
</dbReference>
<evidence type="ECO:0000313" key="6">
    <source>
        <dbReference type="EMBL" id="KAF7726254.1"/>
    </source>
</evidence>
<evidence type="ECO:0000256" key="2">
    <source>
        <dbReference type="ARBA" id="ARBA00022840"/>
    </source>
</evidence>
<feature type="domain" description="Rhodanese" evidence="4">
    <location>
        <begin position="236"/>
        <end position="358"/>
    </location>
</feature>
<dbReference type="Pfam" id="PF10431">
    <property type="entry name" value="ClpB_D2-small"/>
    <property type="match status" value="1"/>
</dbReference>
<feature type="compositionally biased region" description="Low complexity" evidence="3">
    <location>
        <begin position="137"/>
        <end position="166"/>
    </location>
</feature>
<dbReference type="InterPro" id="IPR018200">
    <property type="entry name" value="USP_CS"/>
</dbReference>
<sequence>MSFPASGPMPSATSLAELHQRAAVDKNDTTKYAVKSWISSVSKLYAQGDWALRNESLEDAYIHYLKGCSIMVEIIKRHPAYNEARKDNLYLQLKKRTNDEILTILEDVGRKLEMRFRKPVEDDDLRRVMEKYPALPPVSNASSPSESPSSVSGKTLSDLSLDDLPSVPTHQLPFKKMNMPEPHPVVTTPTPELPAPRSAELSPAHQDFPSLTNNVFPSTMVVQPLELAKWITTKKNPPSVLLLDVRPREMFNHGCIKHKWVVQIEPLVLRRDVSSHKIQESLVLNPETEQQLFSRRHQCDIVVYYDQDSQDIQHANEPLRNLKAAIYELEFSKSLVRIPMMLAGGFDAWKAAIGDRGIYQFTPDNDSKPRKDEKRKDHGVRHWLRDVVGKGAHLSDLKPVIVHHTLYDYFNHKRGEHDMQSMSQPNEHRPALQGIFGHSLTPPASTPAAIPVTGHMSMPMPEPFYPTNTIEASISKKYPDIQPNASEKFDGGLHRRNTFIDNPFHGFTATSTNLYDVPPVPAKPTRPLPPAPQVSSQRPPVPAKPPGLTTPSAAVSSGPRDGRLAPVSDSSFSQLGAVMIGTTGLKNLGNTCFMNSIIQCLSGTIPLARYFISGTFKQHINRDNPLGTGGVLAEGFADLLRVMWSENYNFISPVAFREALVRFAPQFSGTEQQDSQEFLTFLLDGLHEDVNIVVKRPPPLPEDPDEEEKFEQLPDWHASGIAWEKYLARNTSIVVSLLQGQYKSRLTCLTCHKTSTTYNTFMSLSLPIPAGRTGPPKVSLYQCLDYFVKEEILENDDAWHCPRCKTLRRSSKSLTLSRLPDVLLIHLKRFSFDGPFRDKLDTVVDAPIRGLDLSGYVPSTMFSPDNSIEKPSLNYDLYGVSNHYGSLTGGHYTACVRNGYRNEWHNFDDTRFSVCEENKVLIARILDEHVIGQERAKKILSVSVYNHYARIQNNLLHREETPSKDLVVAQQPEGLIAADYSSGTSQIFMLHYLPTSEDEPHTPSLEPSWLNYPHHEDSPIEKAPAMLKDQTLLDKSNVLLVGPTGCGKTLLAKTLADILQVPFSMSDATPFTQAGYVGEDVELVIQRLLQSCSYDVAKAETGIVFIDEVDKIARRSDPVTSKDVGGEGVQQALLRMLEGTVVNVADKGMPVTSSSSSSSNTSRKSANNNAFIGLPLAKVPHGEGYAVDTSNILFILSGAFVGLEKIVKDRLAKGSIGFAADLREPENEHSIESTNWLDHVESYDLIKYGLIPEFVGRLPVLASVNSLSEEDLVRVLTEPKNSLVKQYEGLFALNQISIKFTKKALRAVARQAISKQSGARGLRRIMASNRWFLRKCRLTHIDVPKENLLLDPMYETPSSSVRHILITEDVVLGHCAPLYYSRGQADQMEQTLESEDSMDGRLSQPWLPSSDTSWNPPQIAASDNASLRKVVDVYYQVKM</sequence>
<dbReference type="PROSITE" id="PS00973">
    <property type="entry name" value="USP_2"/>
    <property type="match status" value="1"/>
</dbReference>
<dbReference type="InterPro" id="IPR050052">
    <property type="entry name" value="ATP-dep_Clp_protease_ClpX"/>
</dbReference>
<dbReference type="PROSITE" id="PS50206">
    <property type="entry name" value="RHODANESE_3"/>
    <property type="match status" value="1"/>
</dbReference>
<dbReference type="InterPro" id="IPR003959">
    <property type="entry name" value="ATPase_AAA_core"/>
</dbReference>
<keyword evidence="2" id="KW-0067">ATP-binding</keyword>
<name>A0A8H7EPX9_9FUNG</name>
<dbReference type="InterPro" id="IPR028889">
    <property type="entry name" value="USP"/>
</dbReference>
<dbReference type="GO" id="GO:0016579">
    <property type="term" value="P:protein deubiquitination"/>
    <property type="evidence" value="ECO:0007669"/>
    <property type="project" value="InterPro"/>
</dbReference>
<dbReference type="SMART" id="SM01086">
    <property type="entry name" value="ClpB_D2-small"/>
    <property type="match status" value="1"/>
</dbReference>
<dbReference type="Gene3D" id="3.40.50.300">
    <property type="entry name" value="P-loop containing nucleotide triphosphate hydrolases"/>
    <property type="match status" value="1"/>
</dbReference>
<accession>A0A8H7EPX9</accession>
<dbReference type="InterPro" id="IPR036873">
    <property type="entry name" value="Rhodanese-like_dom_sf"/>
</dbReference>
<dbReference type="Gene3D" id="1.20.58.80">
    <property type="entry name" value="Phosphotransferase system, lactose/cellobiose-type IIA subunit"/>
    <property type="match status" value="1"/>
</dbReference>
<dbReference type="GO" id="GO:0005759">
    <property type="term" value="C:mitochondrial matrix"/>
    <property type="evidence" value="ECO:0007669"/>
    <property type="project" value="TreeGrafter"/>
</dbReference>
<dbReference type="Proteomes" id="UP000605846">
    <property type="component" value="Unassembled WGS sequence"/>
</dbReference>
<dbReference type="SUPFAM" id="SSF52540">
    <property type="entry name" value="P-loop containing nucleoside triphosphate hydrolases"/>
    <property type="match status" value="1"/>
</dbReference>
<evidence type="ECO:0000259" key="4">
    <source>
        <dbReference type="PROSITE" id="PS50206"/>
    </source>
</evidence>
<evidence type="ECO:0000313" key="7">
    <source>
        <dbReference type="Proteomes" id="UP000605846"/>
    </source>
</evidence>
<evidence type="ECO:0000256" key="1">
    <source>
        <dbReference type="ARBA" id="ARBA00022741"/>
    </source>
</evidence>
<dbReference type="Gene3D" id="1.10.8.60">
    <property type="match status" value="1"/>
</dbReference>
<reference evidence="6" key="1">
    <citation type="submission" date="2020-01" db="EMBL/GenBank/DDBJ databases">
        <title>Genome Sequencing of Three Apophysomyces-Like Fungal Strains Confirms a Novel Fungal Genus in the Mucoromycota with divergent Burkholderia-like Endosymbiotic Bacteria.</title>
        <authorList>
            <person name="Stajich J.E."/>
            <person name="Macias A.M."/>
            <person name="Carter-House D."/>
            <person name="Lovett B."/>
            <person name="Kasson L.R."/>
            <person name="Berry K."/>
            <person name="Grigoriev I."/>
            <person name="Chang Y."/>
            <person name="Spatafora J."/>
            <person name="Kasson M.T."/>
        </authorList>
    </citation>
    <scope>NUCLEOTIDE SEQUENCE</scope>
    <source>
        <strain evidence="6">NRRL A-21654</strain>
    </source>
</reference>
<dbReference type="SMART" id="SM00382">
    <property type="entry name" value="AAA"/>
    <property type="match status" value="1"/>
</dbReference>
<dbReference type="PANTHER" id="PTHR48102:SF7">
    <property type="entry name" value="ATP-DEPENDENT CLP PROTEASE ATP-BINDING SUBUNIT CLPX-LIKE, MITOCHONDRIAL"/>
    <property type="match status" value="1"/>
</dbReference>
<feature type="compositionally biased region" description="Pro residues" evidence="3">
    <location>
        <begin position="518"/>
        <end position="532"/>
    </location>
</feature>
<keyword evidence="6" id="KW-0645">Protease</keyword>
<dbReference type="InterPro" id="IPR038765">
    <property type="entry name" value="Papain-like_cys_pep_sf"/>
</dbReference>
<dbReference type="Gene3D" id="3.90.70.10">
    <property type="entry name" value="Cysteine proteinases"/>
    <property type="match status" value="1"/>
</dbReference>
<dbReference type="PROSITE" id="PS00972">
    <property type="entry name" value="USP_1"/>
    <property type="match status" value="1"/>
</dbReference>
<organism evidence="6 7">
    <name type="scientific">Apophysomyces ossiformis</name>
    <dbReference type="NCBI Taxonomy" id="679940"/>
    <lineage>
        <taxon>Eukaryota</taxon>
        <taxon>Fungi</taxon>
        <taxon>Fungi incertae sedis</taxon>
        <taxon>Mucoromycota</taxon>
        <taxon>Mucoromycotina</taxon>
        <taxon>Mucoromycetes</taxon>
        <taxon>Mucorales</taxon>
        <taxon>Mucorineae</taxon>
        <taxon>Mucoraceae</taxon>
        <taxon>Apophysomyces</taxon>
    </lineage>
</organism>
<feature type="compositionally biased region" description="Polar residues" evidence="3">
    <location>
        <begin position="1406"/>
        <end position="1418"/>
    </location>
</feature>
<dbReference type="InterPro" id="IPR001763">
    <property type="entry name" value="Rhodanese-like_dom"/>
</dbReference>
<proteinExistence type="predicted"/>
<dbReference type="SUPFAM" id="SSF54001">
    <property type="entry name" value="Cysteine proteinases"/>
    <property type="match status" value="1"/>
</dbReference>
<dbReference type="InterPro" id="IPR015063">
    <property type="entry name" value="USP8_dimer"/>
</dbReference>
<protein>
    <submittedName>
        <fullName evidence="6">Ubiquitin-specific protease doa4</fullName>
    </submittedName>
</protein>
<dbReference type="Gene3D" id="3.40.250.10">
    <property type="entry name" value="Rhodanese-like domain"/>
    <property type="match status" value="1"/>
</dbReference>
<evidence type="ECO:0000259" key="5">
    <source>
        <dbReference type="PROSITE" id="PS50235"/>
    </source>
</evidence>
<feature type="domain" description="USP" evidence="5">
    <location>
        <begin position="583"/>
        <end position="936"/>
    </location>
</feature>
<keyword evidence="7" id="KW-1185">Reference proteome</keyword>
<dbReference type="GO" id="GO:0051603">
    <property type="term" value="P:proteolysis involved in protein catabolic process"/>
    <property type="evidence" value="ECO:0007669"/>
    <property type="project" value="TreeGrafter"/>
</dbReference>
<keyword evidence="1" id="KW-0547">Nucleotide-binding</keyword>
<dbReference type="Pfam" id="PF08969">
    <property type="entry name" value="USP8_dimer"/>
    <property type="match status" value="1"/>
</dbReference>
<dbReference type="InterPro" id="IPR003593">
    <property type="entry name" value="AAA+_ATPase"/>
</dbReference>
<dbReference type="Pfam" id="PF00443">
    <property type="entry name" value="UCH"/>
    <property type="match status" value="1"/>
</dbReference>
<dbReference type="Pfam" id="PF07724">
    <property type="entry name" value="AAA_2"/>
    <property type="match status" value="1"/>
</dbReference>
<dbReference type="PROSITE" id="PS50235">
    <property type="entry name" value="USP_3"/>
    <property type="match status" value="1"/>
</dbReference>
<keyword evidence="6" id="KW-0378">Hydrolase</keyword>
<dbReference type="GO" id="GO:0004843">
    <property type="term" value="F:cysteine-type deubiquitinase activity"/>
    <property type="evidence" value="ECO:0007669"/>
    <property type="project" value="InterPro"/>
</dbReference>
<feature type="region of interest" description="Disordered" evidence="3">
    <location>
        <begin position="517"/>
        <end position="566"/>
    </location>
</feature>
<evidence type="ECO:0000256" key="3">
    <source>
        <dbReference type="SAM" id="MobiDB-lite"/>
    </source>
</evidence>
<dbReference type="InterPro" id="IPR019489">
    <property type="entry name" value="Clp_ATPase_C"/>
</dbReference>
<gene>
    <name evidence="6" type="primary">DOA4_3</name>
    <name evidence="6" type="ORF">EC973_008964</name>
</gene>
<dbReference type="GO" id="GO:0016887">
    <property type="term" value="F:ATP hydrolysis activity"/>
    <property type="evidence" value="ECO:0007669"/>
    <property type="project" value="InterPro"/>
</dbReference>
<dbReference type="PANTHER" id="PTHR48102">
    <property type="entry name" value="ATP-DEPENDENT CLP PROTEASE ATP-BINDING SUBUNIT CLPX-LIKE, MITOCHONDRIAL-RELATED"/>
    <property type="match status" value="1"/>
</dbReference>
<dbReference type="InterPro" id="IPR027417">
    <property type="entry name" value="P-loop_NTPase"/>
</dbReference>
<dbReference type="GO" id="GO:0005524">
    <property type="term" value="F:ATP binding"/>
    <property type="evidence" value="ECO:0007669"/>
    <property type="project" value="UniProtKB-KW"/>
</dbReference>
<dbReference type="SUPFAM" id="SSF140856">
    <property type="entry name" value="USP8 N-terminal domain-like"/>
    <property type="match status" value="1"/>
</dbReference>
<comment type="caution">
    <text evidence="6">The sequence shown here is derived from an EMBL/GenBank/DDBJ whole genome shotgun (WGS) entry which is preliminary data.</text>
</comment>
<dbReference type="OrthoDB" id="292964at2759"/>
<dbReference type="EMBL" id="JABAYA010000081">
    <property type="protein sequence ID" value="KAF7726254.1"/>
    <property type="molecule type" value="Genomic_DNA"/>
</dbReference>
<dbReference type="SUPFAM" id="SSF52821">
    <property type="entry name" value="Rhodanese/Cell cycle control phosphatase"/>
    <property type="match status" value="1"/>
</dbReference>
<feature type="region of interest" description="Disordered" evidence="3">
    <location>
        <begin position="1391"/>
        <end position="1418"/>
    </location>
</feature>
<feature type="region of interest" description="Disordered" evidence="3">
    <location>
        <begin position="135"/>
        <end position="202"/>
    </location>
</feature>